<organism evidence="2 3">
    <name type="scientific">Paenibacillus antibioticophila</name>
    <dbReference type="NCBI Taxonomy" id="1274374"/>
    <lineage>
        <taxon>Bacteria</taxon>
        <taxon>Bacillati</taxon>
        <taxon>Bacillota</taxon>
        <taxon>Bacilli</taxon>
        <taxon>Bacillales</taxon>
        <taxon>Paenibacillaceae</taxon>
        <taxon>Paenibacillus</taxon>
    </lineage>
</organism>
<evidence type="ECO:0000313" key="2">
    <source>
        <dbReference type="EMBL" id="GIO36179.1"/>
    </source>
</evidence>
<dbReference type="Proteomes" id="UP000681162">
    <property type="component" value="Unassembled WGS sequence"/>
</dbReference>
<dbReference type="InterPro" id="IPR001387">
    <property type="entry name" value="Cro/C1-type_HTH"/>
</dbReference>
<feature type="domain" description="HTH cro/C1-type" evidence="1">
    <location>
        <begin position="1"/>
        <end position="44"/>
    </location>
</feature>
<name>A0A919XQP1_9BACL</name>
<dbReference type="GO" id="GO:0003677">
    <property type="term" value="F:DNA binding"/>
    <property type="evidence" value="ECO:0007669"/>
    <property type="project" value="InterPro"/>
</dbReference>
<sequence length="111" mass="12772">MKELSQVAEISITSIGYIERNVVVASLPTLRKLSKCLKEPIHFLGCFEGMPEDTIGQRFKKARYYRGLLGREAADLICVDEKTINNWESGRKVPSNKYYCKIKEFLKIIEI</sequence>
<dbReference type="AlphaFoldDB" id="A0A919XQP1"/>
<gene>
    <name evidence="2" type="ORF">J41TS12_10400</name>
</gene>
<keyword evidence="3" id="KW-1185">Reference proteome</keyword>
<protein>
    <recommendedName>
        <fullName evidence="1">HTH cro/C1-type domain-containing protein</fullName>
    </recommendedName>
</protein>
<dbReference type="InterPro" id="IPR010982">
    <property type="entry name" value="Lambda_DNA-bd_dom_sf"/>
</dbReference>
<evidence type="ECO:0000259" key="1">
    <source>
        <dbReference type="PROSITE" id="PS50943"/>
    </source>
</evidence>
<proteinExistence type="predicted"/>
<dbReference type="SUPFAM" id="SSF47413">
    <property type="entry name" value="lambda repressor-like DNA-binding domains"/>
    <property type="match status" value="2"/>
</dbReference>
<accession>A0A919XQP1</accession>
<evidence type="ECO:0000313" key="3">
    <source>
        <dbReference type="Proteomes" id="UP000681162"/>
    </source>
</evidence>
<dbReference type="CDD" id="cd00093">
    <property type="entry name" value="HTH_XRE"/>
    <property type="match status" value="1"/>
</dbReference>
<dbReference type="PROSITE" id="PS50943">
    <property type="entry name" value="HTH_CROC1"/>
    <property type="match status" value="1"/>
</dbReference>
<dbReference type="EMBL" id="BORR01000003">
    <property type="protein sequence ID" value="GIO36179.1"/>
    <property type="molecule type" value="Genomic_DNA"/>
</dbReference>
<comment type="caution">
    <text evidence="2">The sequence shown here is derived from an EMBL/GenBank/DDBJ whole genome shotgun (WGS) entry which is preliminary data.</text>
</comment>
<dbReference type="Gene3D" id="1.10.260.40">
    <property type="entry name" value="lambda repressor-like DNA-binding domains"/>
    <property type="match status" value="1"/>
</dbReference>
<reference evidence="2 3" key="1">
    <citation type="submission" date="2021-03" db="EMBL/GenBank/DDBJ databases">
        <title>Antimicrobial resistance genes in bacteria isolated from Japanese honey, and their potential for conferring macrolide and lincosamide resistance in the American foulbrood pathogen Paenibacillus larvae.</title>
        <authorList>
            <person name="Okamoto M."/>
            <person name="Kumagai M."/>
            <person name="Kanamori H."/>
            <person name="Takamatsu D."/>
        </authorList>
    </citation>
    <scope>NUCLEOTIDE SEQUENCE [LARGE SCALE GENOMIC DNA]</scope>
    <source>
        <strain evidence="2 3">J41TS12</strain>
    </source>
</reference>